<feature type="domain" description="Activator of Hsp90 ATPase homologue 1/2-like C-terminal" evidence="2">
    <location>
        <begin position="11"/>
        <end position="143"/>
    </location>
</feature>
<reference evidence="3" key="1">
    <citation type="journal article" date="2014" name="Int. J. Syst. Evol. Microbiol.">
        <title>Complete genome sequence of Corynebacterium casei LMG S-19264T (=DSM 44701T), isolated from a smear-ripened cheese.</title>
        <authorList>
            <consortium name="US DOE Joint Genome Institute (JGI-PGF)"/>
            <person name="Walter F."/>
            <person name="Albersmeier A."/>
            <person name="Kalinowski J."/>
            <person name="Ruckert C."/>
        </authorList>
    </citation>
    <scope>NUCLEOTIDE SEQUENCE</scope>
    <source>
        <strain evidence="3">KCTC 32422</strain>
    </source>
</reference>
<gene>
    <name evidence="3" type="ORF">GCM10011617_20630</name>
</gene>
<dbReference type="Proteomes" id="UP000634139">
    <property type="component" value="Unassembled WGS sequence"/>
</dbReference>
<dbReference type="AlphaFoldDB" id="A0A918VIV1"/>
<evidence type="ECO:0000313" key="3">
    <source>
        <dbReference type="EMBL" id="GGZ99969.1"/>
    </source>
</evidence>
<protein>
    <submittedName>
        <fullName evidence="3">Activator of HSP90 ATPase</fullName>
    </submittedName>
</protein>
<keyword evidence="4" id="KW-1185">Reference proteome</keyword>
<evidence type="ECO:0000256" key="1">
    <source>
        <dbReference type="ARBA" id="ARBA00006817"/>
    </source>
</evidence>
<dbReference type="Gene3D" id="3.30.530.20">
    <property type="match status" value="1"/>
</dbReference>
<comment type="similarity">
    <text evidence="1">Belongs to the AHA1 family.</text>
</comment>
<dbReference type="RefSeq" id="WP_189541154.1">
    <property type="nucleotide sequence ID" value="NZ_BMZD01000004.1"/>
</dbReference>
<organism evidence="3 4">
    <name type="scientific">Novosphingobium arvoryzae</name>
    <dbReference type="NCBI Taxonomy" id="1256514"/>
    <lineage>
        <taxon>Bacteria</taxon>
        <taxon>Pseudomonadati</taxon>
        <taxon>Pseudomonadota</taxon>
        <taxon>Alphaproteobacteria</taxon>
        <taxon>Sphingomonadales</taxon>
        <taxon>Sphingomonadaceae</taxon>
        <taxon>Novosphingobium</taxon>
    </lineage>
</organism>
<evidence type="ECO:0000313" key="4">
    <source>
        <dbReference type="Proteomes" id="UP000634139"/>
    </source>
</evidence>
<name>A0A918VIV1_9SPHN</name>
<dbReference type="InterPro" id="IPR013538">
    <property type="entry name" value="ASHA1/2-like_C"/>
</dbReference>
<proteinExistence type="inferred from homology"/>
<comment type="caution">
    <text evidence="3">The sequence shown here is derived from an EMBL/GenBank/DDBJ whole genome shotgun (WGS) entry which is preliminary data.</text>
</comment>
<reference evidence="3" key="2">
    <citation type="submission" date="2020-09" db="EMBL/GenBank/DDBJ databases">
        <authorList>
            <person name="Sun Q."/>
            <person name="Kim S."/>
        </authorList>
    </citation>
    <scope>NUCLEOTIDE SEQUENCE</scope>
    <source>
        <strain evidence="3">KCTC 32422</strain>
    </source>
</reference>
<dbReference type="InterPro" id="IPR023393">
    <property type="entry name" value="START-like_dom_sf"/>
</dbReference>
<dbReference type="EMBL" id="BMZD01000004">
    <property type="protein sequence ID" value="GGZ99969.1"/>
    <property type="molecule type" value="Genomic_DNA"/>
</dbReference>
<dbReference type="Pfam" id="PF08327">
    <property type="entry name" value="AHSA1"/>
    <property type="match status" value="1"/>
</dbReference>
<sequence>MYELSVTRLIAAPPAKVWDVLTNRMGEWWCPRPWRAEVERMDRAAGGQSLIVMHGPDGEVNRHPGFIAAWDEGRRFAMTDAITGDLEPAGPFMLGIWEVEAEGSGTRYTARARHWTPESMAHHKEMGFAEGWGICADQLQALCEGA</sequence>
<accession>A0A918VIV1</accession>
<dbReference type="SUPFAM" id="SSF55961">
    <property type="entry name" value="Bet v1-like"/>
    <property type="match status" value="1"/>
</dbReference>
<evidence type="ECO:0000259" key="2">
    <source>
        <dbReference type="Pfam" id="PF08327"/>
    </source>
</evidence>